<proteinExistence type="predicted"/>
<dbReference type="EMBL" id="CH445345">
    <property type="protein sequence ID" value="EAT80421.2"/>
    <property type="molecule type" value="Genomic_DNA"/>
</dbReference>
<dbReference type="RefSeq" id="XP_001802241.1">
    <property type="nucleotide sequence ID" value="XM_001802189.1"/>
</dbReference>
<dbReference type="KEGG" id="pno:SNOG_12009"/>
<organism evidence="1 2">
    <name type="scientific">Phaeosphaeria nodorum (strain SN15 / ATCC MYA-4574 / FGSC 10173)</name>
    <name type="common">Glume blotch fungus</name>
    <name type="synonym">Parastagonospora nodorum</name>
    <dbReference type="NCBI Taxonomy" id="321614"/>
    <lineage>
        <taxon>Eukaryota</taxon>
        <taxon>Fungi</taxon>
        <taxon>Dikarya</taxon>
        <taxon>Ascomycota</taxon>
        <taxon>Pezizomycotina</taxon>
        <taxon>Dothideomycetes</taxon>
        <taxon>Pleosporomycetidae</taxon>
        <taxon>Pleosporales</taxon>
        <taxon>Pleosporineae</taxon>
        <taxon>Phaeosphaeriaceae</taxon>
        <taxon>Parastagonospora</taxon>
    </lineage>
</organism>
<evidence type="ECO:0000313" key="2">
    <source>
        <dbReference type="Proteomes" id="UP000001055"/>
    </source>
</evidence>
<dbReference type="Proteomes" id="UP000001055">
    <property type="component" value="Unassembled WGS sequence"/>
</dbReference>
<sequence>MAFEVSYSLENEQQFWDGERAPANTPTSARPQGLIRDTELDDIVSTRCQEHEIIDNSLRSFLNVTTNYKCMRPLETDYSIAKCIFRLLEGDLYVANTDYEEDNPTLHIVAAFLLYDGRHHKDDAIFEMMHAESTFPRLVELVQMDAVQEDTSLHQLLLELLYESSRGQRLTWDDFSTWRELQPVRSP</sequence>
<accession>Q0U8A5</accession>
<dbReference type="PANTHER" id="PTHR13357:SF1">
    <property type="entry name" value="NCK-INTERACTING PROTEIN WITH SH3 DOMAIN"/>
    <property type="match status" value="1"/>
</dbReference>
<dbReference type="PANTHER" id="PTHR13357">
    <property type="entry name" value="SH3 ADAPTER PROTEIN SPIN90 NCK INTERACTING PROTEIN WITH SH3 DOMAIN"/>
    <property type="match status" value="1"/>
</dbReference>
<gene>
    <name evidence="1" type="ORF">SNOG_12009</name>
</gene>
<dbReference type="STRING" id="321614.Q0U8A5"/>
<name>Q0U8A5_PHANO</name>
<dbReference type="AlphaFoldDB" id="Q0U8A5"/>
<dbReference type="VEuPathDB" id="FungiDB:JI435_308190"/>
<dbReference type="GeneID" id="5979151"/>
<dbReference type="HOGENOM" id="CLU_1448205_0_0_1"/>
<dbReference type="InterPro" id="IPR030125">
    <property type="entry name" value="SPIN90/Ldb17"/>
</dbReference>
<reference evidence="2" key="1">
    <citation type="journal article" date="2007" name="Plant Cell">
        <title>Dothideomycete-plant interactions illuminated by genome sequencing and EST analysis of the wheat pathogen Stagonospora nodorum.</title>
        <authorList>
            <person name="Hane J.K."/>
            <person name="Lowe R.G."/>
            <person name="Solomon P.S."/>
            <person name="Tan K.C."/>
            <person name="Schoch C.L."/>
            <person name="Spatafora J.W."/>
            <person name="Crous P.W."/>
            <person name="Kodira C."/>
            <person name="Birren B.W."/>
            <person name="Galagan J.E."/>
            <person name="Torriani S.F."/>
            <person name="McDonald B.A."/>
            <person name="Oliver R.P."/>
        </authorList>
    </citation>
    <scope>NUCLEOTIDE SEQUENCE [LARGE SCALE GENOMIC DNA]</scope>
    <source>
        <strain evidence="2">SN15 / ATCC MYA-4574 / FGSC 10173</strain>
    </source>
</reference>
<dbReference type="InParanoid" id="Q0U8A5"/>
<protein>
    <submittedName>
        <fullName evidence="1">Uncharacterized protein</fullName>
    </submittedName>
</protein>
<evidence type="ECO:0000313" key="1">
    <source>
        <dbReference type="EMBL" id="EAT80421.2"/>
    </source>
</evidence>
<dbReference type="eggNOG" id="KOG4035">
    <property type="taxonomic scope" value="Eukaryota"/>
</dbReference>